<dbReference type="OrthoDB" id="3254867at2"/>
<dbReference type="AlphaFoldDB" id="A0A3P1T8I1"/>
<dbReference type="Proteomes" id="UP000280819">
    <property type="component" value="Unassembled WGS sequence"/>
</dbReference>
<accession>A0A3P1T8I1</accession>
<evidence type="ECO:0000313" key="4">
    <source>
        <dbReference type="Proteomes" id="UP000280819"/>
    </source>
</evidence>
<evidence type="ECO:0000256" key="1">
    <source>
        <dbReference type="SAM" id="MobiDB-lite"/>
    </source>
</evidence>
<feature type="compositionally biased region" description="Low complexity" evidence="1">
    <location>
        <begin position="55"/>
        <end position="86"/>
    </location>
</feature>
<evidence type="ECO:0000256" key="2">
    <source>
        <dbReference type="SAM" id="SignalP"/>
    </source>
</evidence>
<keyword evidence="2" id="KW-0732">Signal</keyword>
<feature type="signal peptide" evidence="2">
    <location>
        <begin position="1"/>
        <end position="18"/>
    </location>
</feature>
<gene>
    <name evidence="3" type="ORF">EII34_07260</name>
</gene>
<evidence type="ECO:0000313" key="3">
    <source>
        <dbReference type="EMBL" id="RRD05136.1"/>
    </source>
</evidence>
<dbReference type="PROSITE" id="PS51257">
    <property type="entry name" value="PROKAR_LIPOPROTEIN"/>
    <property type="match status" value="1"/>
</dbReference>
<dbReference type="EMBL" id="RQZG01000007">
    <property type="protein sequence ID" value="RRD05136.1"/>
    <property type="molecule type" value="Genomic_DNA"/>
</dbReference>
<reference evidence="3 4" key="1">
    <citation type="submission" date="2018-11" db="EMBL/GenBank/DDBJ databases">
        <title>Genomes From Bacteria Associated with the Canine Oral Cavity: a Test Case for Automated Genome-Based Taxonomic Assignment.</title>
        <authorList>
            <person name="Coil D.A."/>
            <person name="Jospin G."/>
            <person name="Darling A.E."/>
            <person name="Wallis C."/>
            <person name="Davis I.J."/>
            <person name="Harris S."/>
            <person name="Eisen J.A."/>
            <person name="Holcombe L.J."/>
            <person name="O'Flynn C."/>
        </authorList>
    </citation>
    <scope>NUCLEOTIDE SEQUENCE [LARGE SCALE GENOMIC DNA]</scope>
    <source>
        <strain evidence="3 4">OH887_COT-365</strain>
    </source>
</reference>
<protein>
    <submittedName>
        <fullName evidence="3">Uncharacterized protein</fullName>
    </submittedName>
</protein>
<feature type="region of interest" description="Disordered" evidence="1">
    <location>
        <begin position="24"/>
        <end position="86"/>
    </location>
</feature>
<organism evidence="3 4">
    <name type="scientific">Arachnia propionica</name>
    <dbReference type="NCBI Taxonomy" id="1750"/>
    <lineage>
        <taxon>Bacteria</taxon>
        <taxon>Bacillati</taxon>
        <taxon>Actinomycetota</taxon>
        <taxon>Actinomycetes</taxon>
        <taxon>Propionibacteriales</taxon>
        <taxon>Propionibacteriaceae</taxon>
        <taxon>Arachnia</taxon>
    </lineage>
</organism>
<dbReference type="RefSeq" id="WP_124844424.1">
    <property type="nucleotide sequence ID" value="NZ_RQZG01000007.1"/>
</dbReference>
<feature type="chain" id="PRO_5039165344" evidence="2">
    <location>
        <begin position="19"/>
        <end position="209"/>
    </location>
</feature>
<proteinExistence type="predicted"/>
<name>A0A3P1T8I1_9ACTN</name>
<sequence length="209" mass="21535">MRVLGRHLVLPTVLLTLAAGCTPAGLSTSNDDTATPAPGSSRPGEPQPIEVVEITPRPTATSPSASSSPSTSESPHPAAGGPAPPEAIAATVLDGDVALIVTPSGNITCALSAHTAGCTITSYAEDMPYGADTFGPRWWVALDEHPVAVVSTPEAPFTEITEVVPQEITYGQVVQYGDHVCASESNGLTCWNTSTGHGAFMNRRATQVF</sequence>
<comment type="caution">
    <text evidence="3">The sequence shown here is derived from an EMBL/GenBank/DDBJ whole genome shotgun (WGS) entry which is preliminary data.</text>
</comment>